<comment type="caution">
    <text evidence="1">The sequence shown here is derived from an EMBL/GenBank/DDBJ whole genome shotgun (WGS) entry which is preliminary data.</text>
</comment>
<dbReference type="OrthoDB" id="9806895at2"/>
<name>A0A3S4AJP8_9MICO</name>
<dbReference type="CDD" id="cd12952">
    <property type="entry name" value="MMP_ACEL2062"/>
    <property type="match status" value="1"/>
</dbReference>
<dbReference type="SUPFAM" id="SSF55486">
    <property type="entry name" value="Metalloproteases ('zincins'), catalytic domain"/>
    <property type="match status" value="1"/>
</dbReference>
<organism evidence="1 2">
    <name type="scientific">Labedella populi</name>
    <dbReference type="NCBI Taxonomy" id="2498850"/>
    <lineage>
        <taxon>Bacteria</taxon>
        <taxon>Bacillati</taxon>
        <taxon>Actinomycetota</taxon>
        <taxon>Actinomycetes</taxon>
        <taxon>Micrococcales</taxon>
        <taxon>Microbacteriaceae</taxon>
        <taxon>Labedella</taxon>
    </lineage>
</organism>
<sequence>MTSDDFEDLVEEVFDTLPDDVVDDLDNVAIIVEDRPEDGSLDLLGLYHGVALTERGQYGFGELPDTISIYREPLLHHAGDLDALREEIRVTLIHEIGHYFGLDDDELHRLGWG</sequence>
<evidence type="ECO:0000313" key="2">
    <source>
        <dbReference type="Proteomes" id="UP000288603"/>
    </source>
</evidence>
<reference evidence="1 2" key="1">
    <citation type="submission" date="2018-12" db="EMBL/GenBank/DDBJ databases">
        <authorList>
            <person name="Li F."/>
        </authorList>
    </citation>
    <scope>NUCLEOTIDE SEQUENCE [LARGE SCALE GENOMIC DNA]</scope>
    <source>
        <strain evidence="1 2">8H24J-4-2</strain>
    </source>
</reference>
<dbReference type="RefSeq" id="WP_128499094.1">
    <property type="nucleotide sequence ID" value="NZ_RZNC01000003.1"/>
</dbReference>
<dbReference type="Gene3D" id="3.30.2010.20">
    <property type="match status" value="1"/>
</dbReference>
<dbReference type="Proteomes" id="UP000288603">
    <property type="component" value="Unassembled WGS sequence"/>
</dbReference>
<accession>A0A3S4AJP8</accession>
<protein>
    <submittedName>
        <fullName evidence="1">Metallopeptidase family protein</fullName>
    </submittedName>
</protein>
<evidence type="ECO:0000313" key="1">
    <source>
        <dbReference type="EMBL" id="RWZ61604.1"/>
    </source>
</evidence>
<keyword evidence="2" id="KW-1185">Reference proteome</keyword>
<gene>
    <name evidence="1" type="ORF">ELQ92_09105</name>
</gene>
<dbReference type="Pfam" id="PF06262">
    <property type="entry name" value="Zincin_1"/>
    <property type="match status" value="1"/>
</dbReference>
<dbReference type="InterPro" id="IPR010428">
    <property type="entry name" value="Zincin_1"/>
</dbReference>
<dbReference type="AlphaFoldDB" id="A0A3S4AJP8"/>
<dbReference type="InterPro" id="IPR038555">
    <property type="entry name" value="Zincin_1_sf"/>
</dbReference>
<proteinExistence type="predicted"/>
<dbReference type="EMBL" id="RZNC01000003">
    <property type="protein sequence ID" value="RWZ61604.1"/>
    <property type="molecule type" value="Genomic_DNA"/>
</dbReference>